<feature type="domain" description="VASt" evidence="8">
    <location>
        <begin position="578"/>
        <end position="748"/>
    </location>
</feature>
<dbReference type="OrthoDB" id="2162691at2759"/>
<comment type="similarity">
    <text evidence="2">Belongs to the YSP2 family.</text>
</comment>
<feature type="region of interest" description="Disordered" evidence="7">
    <location>
        <begin position="965"/>
        <end position="1023"/>
    </location>
</feature>
<dbReference type="GO" id="GO:0140268">
    <property type="term" value="C:endoplasmic reticulum-plasma membrane contact site"/>
    <property type="evidence" value="ECO:0007669"/>
    <property type="project" value="TreeGrafter"/>
</dbReference>
<evidence type="ECO:0000256" key="4">
    <source>
        <dbReference type="ARBA" id="ARBA00022989"/>
    </source>
</evidence>
<dbReference type="GO" id="GO:0005739">
    <property type="term" value="C:mitochondrion"/>
    <property type="evidence" value="ECO:0007669"/>
    <property type="project" value="TreeGrafter"/>
</dbReference>
<evidence type="ECO:0000256" key="2">
    <source>
        <dbReference type="ARBA" id="ARBA00006582"/>
    </source>
</evidence>
<dbReference type="AlphaFoldDB" id="A0A9P3HI28"/>
<dbReference type="Pfam" id="PF02893">
    <property type="entry name" value="GRAM"/>
    <property type="match status" value="1"/>
</dbReference>
<feature type="compositionally biased region" description="Acidic residues" evidence="7">
    <location>
        <begin position="1008"/>
        <end position="1017"/>
    </location>
</feature>
<dbReference type="EMBL" id="BQFW01000013">
    <property type="protein sequence ID" value="GJJ77022.1"/>
    <property type="molecule type" value="Genomic_DNA"/>
</dbReference>
<reference evidence="9" key="2">
    <citation type="journal article" date="2022" name="Microbiol. Resour. Announc.">
        <title>Whole-Genome Sequence of Entomortierella parvispora E1425, a Mucoromycotan Fungus Associated with Burkholderiaceae-Related Endosymbiotic Bacteria.</title>
        <authorList>
            <person name="Herlambang A."/>
            <person name="Guo Y."/>
            <person name="Takashima Y."/>
            <person name="Narisawa K."/>
            <person name="Ohta H."/>
            <person name="Nishizawa T."/>
        </authorList>
    </citation>
    <scope>NUCLEOTIDE SEQUENCE</scope>
    <source>
        <strain evidence="9">E1425</strain>
    </source>
</reference>
<feature type="region of interest" description="Disordered" evidence="7">
    <location>
        <begin position="1"/>
        <end position="81"/>
    </location>
</feature>
<keyword evidence="5" id="KW-0472">Membrane</keyword>
<feature type="region of interest" description="Disordered" evidence="7">
    <location>
        <begin position="207"/>
        <end position="227"/>
    </location>
</feature>
<evidence type="ECO:0000259" key="8">
    <source>
        <dbReference type="PROSITE" id="PS51778"/>
    </source>
</evidence>
<feature type="compositionally biased region" description="Low complexity" evidence="7">
    <location>
        <begin position="152"/>
        <end position="169"/>
    </location>
</feature>
<evidence type="ECO:0000256" key="7">
    <source>
        <dbReference type="SAM" id="MobiDB-lite"/>
    </source>
</evidence>
<feature type="region of interest" description="Disordered" evidence="7">
    <location>
        <begin position="899"/>
        <end position="920"/>
    </location>
</feature>
<dbReference type="GO" id="GO:0032541">
    <property type="term" value="C:cortical endoplasmic reticulum"/>
    <property type="evidence" value="ECO:0007669"/>
    <property type="project" value="TreeGrafter"/>
</dbReference>
<dbReference type="PANTHER" id="PTHR23319">
    <property type="entry name" value="GRAM DOMAIN CONTAINING 1B, ISOFORM E"/>
    <property type="match status" value="1"/>
</dbReference>
<dbReference type="GO" id="GO:0005886">
    <property type="term" value="C:plasma membrane"/>
    <property type="evidence" value="ECO:0007669"/>
    <property type="project" value="TreeGrafter"/>
</dbReference>
<dbReference type="GO" id="GO:0032366">
    <property type="term" value="P:intracellular sterol transport"/>
    <property type="evidence" value="ECO:0007669"/>
    <property type="project" value="TreeGrafter"/>
</dbReference>
<dbReference type="PANTHER" id="PTHR23319:SF4">
    <property type="entry name" value="GRAM DOMAIN CONTAINING 1B, ISOFORM E"/>
    <property type="match status" value="1"/>
</dbReference>
<dbReference type="GO" id="GO:0032934">
    <property type="term" value="F:sterol binding"/>
    <property type="evidence" value="ECO:0007669"/>
    <property type="project" value="TreeGrafter"/>
</dbReference>
<dbReference type="GO" id="GO:0120015">
    <property type="term" value="F:sterol transfer activity"/>
    <property type="evidence" value="ECO:0007669"/>
    <property type="project" value="TreeGrafter"/>
</dbReference>
<feature type="compositionally biased region" description="Polar residues" evidence="7">
    <location>
        <begin position="72"/>
        <end position="81"/>
    </location>
</feature>
<organism evidence="9 10">
    <name type="scientific">Entomortierella parvispora</name>
    <dbReference type="NCBI Taxonomy" id="205924"/>
    <lineage>
        <taxon>Eukaryota</taxon>
        <taxon>Fungi</taxon>
        <taxon>Fungi incertae sedis</taxon>
        <taxon>Mucoromycota</taxon>
        <taxon>Mortierellomycotina</taxon>
        <taxon>Mortierellomycetes</taxon>
        <taxon>Mortierellales</taxon>
        <taxon>Mortierellaceae</taxon>
        <taxon>Entomortierella</taxon>
    </lineage>
</organism>
<dbReference type="Proteomes" id="UP000827284">
    <property type="component" value="Unassembled WGS sequence"/>
</dbReference>
<feature type="region of interest" description="Disordered" evidence="7">
    <location>
        <begin position="374"/>
        <end position="437"/>
    </location>
</feature>
<feature type="region of interest" description="Disordered" evidence="7">
    <location>
        <begin position="795"/>
        <end position="815"/>
    </location>
</feature>
<keyword evidence="3" id="KW-0812">Transmembrane</keyword>
<dbReference type="Pfam" id="PF16016">
    <property type="entry name" value="VASt"/>
    <property type="match status" value="1"/>
</dbReference>
<evidence type="ECO:0000313" key="9">
    <source>
        <dbReference type="EMBL" id="GJJ77022.1"/>
    </source>
</evidence>
<dbReference type="InterPro" id="IPR004182">
    <property type="entry name" value="GRAM"/>
</dbReference>
<name>A0A9P3HI28_9FUNG</name>
<feature type="region of interest" description="Disordered" evidence="7">
    <location>
        <begin position="451"/>
        <end position="532"/>
    </location>
</feature>
<dbReference type="InterPro" id="IPR051482">
    <property type="entry name" value="Cholesterol_transport"/>
</dbReference>
<feature type="compositionally biased region" description="Acidic residues" evidence="7">
    <location>
        <begin position="984"/>
        <end position="995"/>
    </location>
</feature>
<comment type="subcellular location">
    <subcellularLocation>
        <location evidence="1">Membrane</location>
        <topology evidence="1">Single-pass membrane protein</topology>
    </subcellularLocation>
</comment>
<accession>A0A9P3HI28</accession>
<dbReference type="GO" id="GO:0005789">
    <property type="term" value="C:endoplasmic reticulum membrane"/>
    <property type="evidence" value="ECO:0007669"/>
    <property type="project" value="TreeGrafter"/>
</dbReference>
<evidence type="ECO:0000313" key="10">
    <source>
        <dbReference type="Proteomes" id="UP000827284"/>
    </source>
</evidence>
<dbReference type="PROSITE" id="PS51778">
    <property type="entry name" value="VAST"/>
    <property type="match status" value="1"/>
</dbReference>
<dbReference type="CDD" id="cd13220">
    <property type="entry name" value="PH-GRAM_GRAMDC"/>
    <property type="match status" value="1"/>
</dbReference>
<feature type="compositionally biased region" description="Polar residues" evidence="7">
    <location>
        <begin position="495"/>
        <end position="510"/>
    </location>
</feature>
<reference evidence="9" key="1">
    <citation type="submission" date="2021-11" db="EMBL/GenBank/DDBJ databases">
        <authorList>
            <person name="Herlambang A."/>
            <person name="Guo Y."/>
            <person name="Takashima Y."/>
            <person name="Nishizawa T."/>
        </authorList>
    </citation>
    <scope>NUCLEOTIDE SEQUENCE</scope>
    <source>
        <strain evidence="9">E1425</strain>
    </source>
</reference>
<keyword evidence="4" id="KW-1133">Transmembrane helix</keyword>
<evidence type="ECO:0000256" key="3">
    <source>
        <dbReference type="ARBA" id="ARBA00022692"/>
    </source>
</evidence>
<dbReference type="Gene3D" id="2.30.29.30">
    <property type="entry name" value="Pleckstrin-homology domain (PH domain)/Phosphotyrosine-binding domain (PTB)"/>
    <property type="match status" value="1"/>
</dbReference>
<keyword evidence="10" id="KW-1185">Reference proteome</keyword>
<proteinExistence type="inferred from homology"/>
<sequence>MTGSILPPAAADPTMLLPQDLHSTGPAPRSPPRLQHPKSPPLLVPEIQFSRSSSPSSTPPASPRFDHRPRGNDSNTASPVISVSTASSPLTSFTSFTTIHTGEFLVSSPSSFAPPPVISISSPYTASTLTTLPTNQRSVKGKHFVSAPILVSPPTSSSSPDSARSPTPSIYGRTPVQDPRPRPMSMSIDTAQWSHGPGSFPETIATGVDSTSSSISRRSSHEGDESTDTNISFVYANEKRFSDYHTLFRSVPDTEKLIEDYGCALQKEILVQGRLYISENHVCFNANIFGWVTNLVIAFSEITAIEKRMTAFVIPNAISIVTATNTKGHFFASFLSRDAAHDLLMAAWRKSFPCAANASVATIHYSNHAKNRSTLTIGDDDDDAQSFMSGRESRKNRHLRTFSNASQDDRNEWNLDDEEGDQSANGPGLRRRGSKRAAVKKLIKDVIAPIIPDDDHRNGCLSPTHNNKRTGRPRSVSELPPRPISFDGPEKRPSTGGSTRTSFEQDSLTPTFRPRAGTESYPDRHSPNSPAFMQHSAPILTAPYSVPNNAAAPAAPVVAVTVRGHARTACKCSKDGRHYANTFMTETYPGTVEAMWKLLFDSNFSKDFLTSEAMKGADVQEEAWKKTADSTSSKVTRYTRWLGMPIGPKTTKAILTDVCETKNFDDYTTTVTTTSTPDVPSGGSFTTKVRTCITWAGPSQVQIVVTGAVEFTKSSWIKGQIEKGAAEGLTTHYKELNKTLRKYIAAHPAEFPGPGAVAAPAAAAAVQAVQPVAASPPPVQIEARAPVNQPIVASEGEKSLQQPQPRSGPISKSKPVGLLEGVGSIFSKALGSFQTSGQEKGQMDGSQLALILVLGMAMLANVYIWHQISSVTARIEQIQGDLLQRQGLGPILTKQKSAGQAARVPLATDESSSSDSQARSRSVWWMDVEEDLREREYEEDVMWAWLTERQKRHRQYRRANGFYPPTEAMVRKENKKSKSKMTDDYNDDDAYDDGDVHDSTAPSAAVEGDVDDDEEPLLSETNEAKLQARIQQLQDQLLELERQTTALKAGTRAAELDREQDIPVEN</sequence>
<feature type="region of interest" description="Disordered" evidence="7">
    <location>
        <begin position="150"/>
        <end position="183"/>
    </location>
</feature>
<gene>
    <name evidence="9" type="ORF">EMPS_09381</name>
</gene>
<evidence type="ECO:0000256" key="1">
    <source>
        <dbReference type="ARBA" id="ARBA00004167"/>
    </source>
</evidence>
<keyword evidence="6" id="KW-0175">Coiled coil</keyword>
<comment type="caution">
    <text evidence="9">The sequence shown here is derived from an EMBL/GenBank/DDBJ whole genome shotgun (WGS) entry which is preliminary data.</text>
</comment>
<evidence type="ECO:0000256" key="6">
    <source>
        <dbReference type="SAM" id="Coils"/>
    </source>
</evidence>
<dbReference type="InterPro" id="IPR031968">
    <property type="entry name" value="VASt"/>
</dbReference>
<feature type="coiled-coil region" evidence="6">
    <location>
        <begin position="1023"/>
        <end position="1050"/>
    </location>
</feature>
<protein>
    <recommendedName>
        <fullName evidence="8">VASt domain-containing protein</fullName>
    </recommendedName>
</protein>
<feature type="compositionally biased region" description="Low complexity" evidence="7">
    <location>
        <begin position="911"/>
        <end position="920"/>
    </location>
</feature>
<dbReference type="InterPro" id="IPR011993">
    <property type="entry name" value="PH-like_dom_sf"/>
</dbReference>
<evidence type="ECO:0000256" key="5">
    <source>
        <dbReference type="ARBA" id="ARBA00023136"/>
    </source>
</evidence>
<dbReference type="SMART" id="SM00568">
    <property type="entry name" value="GRAM"/>
    <property type="match status" value="1"/>
</dbReference>